<gene>
    <name evidence="1" type="ORF">GCM10009108_26530</name>
</gene>
<organism evidence="1 2">
    <name type="scientific">Castellaniella ginsengisoli</name>
    <dbReference type="NCBI Taxonomy" id="546114"/>
    <lineage>
        <taxon>Bacteria</taxon>
        <taxon>Pseudomonadati</taxon>
        <taxon>Pseudomonadota</taxon>
        <taxon>Betaproteobacteria</taxon>
        <taxon>Burkholderiales</taxon>
        <taxon>Alcaligenaceae</taxon>
        <taxon>Castellaniella</taxon>
    </lineage>
</organism>
<dbReference type="EMBL" id="BAAAEX010000013">
    <property type="protein sequence ID" value="GAA0782987.1"/>
    <property type="molecule type" value="Genomic_DNA"/>
</dbReference>
<proteinExistence type="predicted"/>
<keyword evidence="2" id="KW-1185">Reference proteome</keyword>
<name>A0ABN1L1U8_9BURK</name>
<reference evidence="1 2" key="1">
    <citation type="journal article" date="2019" name="Int. J. Syst. Evol. Microbiol.">
        <title>The Global Catalogue of Microorganisms (GCM) 10K type strain sequencing project: providing services to taxonomists for standard genome sequencing and annotation.</title>
        <authorList>
            <consortium name="The Broad Institute Genomics Platform"/>
            <consortium name="The Broad Institute Genome Sequencing Center for Infectious Disease"/>
            <person name="Wu L."/>
            <person name="Ma J."/>
        </authorList>
    </citation>
    <scope>NUCLEOTIDE SEQUENCE [LARGE SCALE GENOMIC DNA]</scope>
    <source>
        <strain evidence="1 2">JCM 15515</strain>
    </source>
</reference>
<sequence length="149" mass="17196">MLFGIFSKKAKLEQKKLIDESLIRSAEMLKIQLMLCDVGTDEYNKFIKSTSFSGYVCGFFDATVQHIGVERPADRQITALITAGFYYLFQGDHEKTLHHTKIFLDRQDDDEYCKHRGIGGNEYLSFMRGEIEIPNGLARMFHEFCAIDH</sequence>
<dbReference type="Proteomes" id="UP001500573">
    <property type="component" value="Unassembled WGS sequence"/>
</dbReference>
<evidence type="ECO:0000313" key="2">
    <source>
        <dbReference type="Proteomes" id="UP001500573"/>
    </source>
</evidence>
<evidence type="ECO:0000313" key="1">
    <source>
        <dbReference type="EMBL" id="GAA0782987.1"/>
    </source>
</evidence>
<accession>A0ABN1L1U8</accession>
<protein>
    <submittedName>
        <fullName evidence="1">Uncharacterized protein</fullName>
    </submittedName>
</protein>
<comment type="caution">
    <text evidence="1">The sequence shown here is derived from an EMBL/GenBank/DDBJ whole genome shotgun (WGS) entry which is preliminary data.</text>
</comment>